<feature type="region of interest" description="Disordered" evidence="7">
    <location>
        <begin position="1350"/>
        <end position="1386"/>
    </location>
</feature>
<keyword evidence="3 6" id="KW-0963">Cytoplasm</keyword>
<dbReference type="InterPro" id="IPR003124">
    <property type="entry name" value="WH2_dom"/>
</dbReference>
<comment type="function">
    <text evidence="5">Involved in regulation of actin and microtubule organization. Part of a WAVE complex that activates the Arp2/3 complex. Regulates trichome branch positioning and expansion.</text>
</comment>
<comment type="similarity">
    <text evidence="2 6">Belongs to the SCAR/WAVE family.</text>
</comment>
<evidence type="ECO:0000256" key="5">
    <source>
        <dbReference type="ARBA" id="ARBA00055640"/>
    </source>
</evidence>
<dbReference type="PANTHER" id="PTHR12902:SF1">
    <property type="entry name" value="WISKOTT-ALDRICH SYNDROME PROTEIN FAMILY MEMBER"/>
    <property type="match status" value="1"/>
</dbReference>
<dbReference type="PROSITE" id="PS51082">
    <property type="entry name" value="WH2"/>
    <property type="match status" value="1"/>
</dbReference>
<dbReference type="Proteomes" id="UP001345219">
    <property type="component" value="Chromosome 24"/>
</dbReference>
<dbReference type="PANTHER" id="PTHR12902">
    <property type="entry name" value="WASP-1"/>
    <property type="match status" value="1"/>
</dbReference>
<dbReference type="GO" id="GO:0030036">
    <property type="term" value="P:actin cytoskeleton organization"/>
    <property type="evidence" value="ECO:0007669"/>
    <property type="project" value="UniProtKB-UniRule"/>
</dbReference>
<dbReference type="GO" id="GO:2000601">
    <property type="term" value="P:positive regulation of Arp2/3 complex-mediated actin nucleation"/>
    <property type="evidence" value="ECO:0007669"/>
    <property type="project" value="TreeGrafter"/>
</dbReference>
<dbReference type="GO" id="GO:0034237">
    <property type="term" value="F:protein kinase A regulatory subunit binding"/>
    <property type="evidence" value="ECO:0007669"/>
    <property type="project" value="TreeGrafter"/>
</dbReference>
<keyword evidence="6" id="KW-0009">Actin-binding</keyword>
<comment type="subcellular location">
    <subcellularLocation>
        <location evidence="1 6">Cytoplasm</location>
        <location evidence="1 6">Cytoskeleton</location>
    </subcellularLocation>
</comment>
<dbReference type="InterPro" id="IPR028288">
    <property type="entry name" value="SCAR/WAVE_fam"/>
</dbReference>
<feature type="compositionally biased region" description="Low complexity" evidence="7">
    <location>
        <begin position="434"/>
        <end position="451"/>
    </location>
</feature>
<organism evidence="9 10">
    <name type="scientific">Trapa incisa</name>
    <dbReference type="NCBI Taxonomy" id="236973"/>
    <lineage>
        <taxon>Eukaryota</taxon>
        <taxon>Viridiplantae</taxon>
        <taxon>Streptophyta</taxon>
        <taxon>Embryophyta</taxon>
        <taxon>Tracheophyta</taxon>
        <taxon>Spermatophyta</taxon>
        <taxon>Magnoliopsida</taxon>
        <taxon>eudicotyledons</taxon>
        <taxon>Gunneridae</taxon>
        <taxon>Pentapetalae</taxon>
        <taxon>rosids</taxon>
        <taxon>malvids</taxon>
        <taxon>Myrtales</taxon>
        <taxon>Lythraceae</taxon>
        <taxon>Trapa</taxon>
    </lineage>
</organism>
<feature type="region of interest" description="Disordered" evidence="7">
    <location>
        <begin position="620"/>
        <end position="646"/>
    </location>
</feature>
<dbReference type="GO" id="GO:0005737">
    <property type="term" value="C:cytoplasm"/>
    <property type="evidence" value="ECO:0007669"/>
    <property type="project" value="UniProtKB-ARBA"/>
</dbReference>
<feature type="compositionally biased region" description="Polar residues" evidence="7">
    <location>
        <begin position="1302"/>
        <end position="1318"/>
    </location>
</feature>
<protein>
    <recommendedName>
        <fullName evidence="6">Protein SCAR</fullName>
    </recommendedName>
    <alternativeName>
        <fullName evidence="6">Protein WAVE</fullName>
    </alternativeName>
</protein>
<dbReference type="GO" id="GO:0071933">
    <property type="term" value="F:Arp2/3 complex binding"/>
    <property type="evidence" value="ECO:0007669"/>
    <property type="project" value="TreeGrafter"/>
</dbReference>
<feature type="region of interest" description="Disordered" evidence="7">
    <location>
        <begin position="182"/>
        <end position="206"/>
    </location>
</feature>
<comment type="caution">
    <text evidence="9">The sequence shown here is derived from an EMBL/GenBank/DDBJ whole genome shotgun (WGS) entry which is preliminary data.</text>
</comment>
<evidence type="ECO:0000256" key="6">
    <source>
        <dbReference type="RuleBase" id="RU367034"/>
    </source>
</evidence>
<feature type="domain" description="WH2" evidence="8">
    <location>
        <begin position="1435"/>
        <end position="1453"/>
    </location>
</feature>
<evidence type="ECO:0000256" key="7">
    <source>
        <dbReference type="SAM" id="MobiDB-lite"/>
    </source>
</evidence>
<dbReference type="GO" id="GO:0005856">
    <property type="term" value="C:cytoskeleton"/>
    <property type="evidence" value="ECO:0007669"/>
    <property type="project" value="UniProtKB-SubCell"/>
</dbReference>
<accession>A0AAN7KQ24</accession>
<keyword evidence="10" id="KW-1185">Reference proteome</keyword>
<evidence type="ECO:0000256" key="2">
    <source>
        <dbReference type="ARBA" id="ARBA00006993"/>
    </source>
</evidence>
<gene>
    <name evidence="9" type="ORF">SAY87_031813</name>
</gene>
<dbReference type="FunFam" id="1.20.5.340:FF:000045">
    <property type="entry name" value="SCAR family protein"/>
    <property type="match status" value="1"/>
</dbReference>
<feature type="region of interest" description="Disordered" evidence="7">
    <location>
        <begin position="1302"/>
        <end position="1321"/>
    </location>
</feature>
<keyword evidence="4 6" id="KW-0206">Cytoskeleton</keyword>
<name>A0AAN7KQ24_9MYRT</name>
<dbReference type="Gene3D" id="1.20.5.340">
    <property type="match status" value="1"/>
</dbReference>
<evidence type="ECO:0000256" key="4">
    <source>
        <dbReference type="ARBA" id="ARBA00023212"/>
    </source>
</evidence>
<feature type="region of interest" description="Disordered" evidence="7">
    <location>
        <begin position="429"/>
        <end position="460"/>
    </location>
</feature>
<evidence type="ECO:0000256" key="1">
    <source>
        <dbReference type="ARBA" id="ARBA00004245"/>
    </source>
</evidence>
<dbReference type="GO" id="GO:0003779">
    <property type="term" value="F:actin binding"/>
    <property type="evidence" value="ECO:0007669"/>
    <property type="project" value="UniProtKB-UniRule"/>
</dbReference>
<proteinExistence type="inferred from homology"/>
<feature type="compositionally biased region" description="Basic and acidic residues" evidence="7">
    <location>
        <begin position="620"/>
        <end position="635"/>
    </location>
</feature>
<feature type="compositionally biased region" description="Basic residues" evidence="7">
    <location>
        <begin position="185"/>
        <end position="196"/>
    </location>
</feature>
<reference evidence="9 10" key="1">
    <citation type="journal article" date="2023" name="Hortic Res">
        <title>Pangenome of water caltrop reveals structural variations and asymmetric subgenome divergence after allopolyploidization.</title>
        <authorList>
            <person name="Zhang X."/>
            <person name="Chen Y."/>
            <person name="Wang L."/>
            <person name="Yuan Y."/>
            <person name="Fang M."/>
            <person name="Shi L."/>
            <person name="Lu R."/>
            <person name="Comes H.P."/>
            <person name="Ma Y."/>
            <person name="Chen Y."/>
            <person name="Huang G."/>
            <person name="Zhou Y."/>
            <person name="Zheng Z."/>
            <person name="Qiu Y."/>
        </authorList>
    </citation>
    <scope>NUCLEOTIDE SEQUENCE [LARGE SCALE GENOMIC DNA]</scope>
    <source>
        <tissue evidence="9">Roots</tissue>
    </source>
</reference>
<dbReference type="Gene3D" id="6.10.280.150">
    <property type="match status" value="2"/>
</dbReference>
<evidence type="ECO:0000259" key="8">
    <source>
        <dbReference type="PROSITE" id="PS51082"/>
    </source>
</evidence>
<feature type="compositionally biased region" description="Basic and acidic residues" evidence="7">
    <location>
        <begin position="1350"/>
        <end position="1372"/>
    </location>
</feature>
<evidence type="ECO:0000313" key="9">
    <source>
        <dbReference type="EMBL" id="KAK4771281.1"/>
    </source>
</evidence>
<evidence type="ECO:0000313" key="10">
    <source>
        <dbReference type="Proteomes" id="UP001345219"/>
    </source>
</evidence>
<dbReference type="EMBL" id="JAXIOK010000005">
    <property type="protein sequence ID" value="KAK4771281.1"/>
    <property type="molecule type" value="Genomic_DNA"/>
</dbReference>
<feature type="region of interest" description="Disordered" evidence="7">
    <location>
        <begin position="1186"/>
        <end position="1206"/>
    </location>
</feature>
<sequence>MPLTRYRIKNEYGLADPEVYRSVDKDDPEALLEGVAMAGLVGLLRQLGDLAEFAAEIFHDLHEEVMTTAARGHGLMVRIQQLEADFPPVEKALLLQTNHSLYYSNAGVEWHPQLQMEQSLIAQGDLPRFIMDSYEESRAPPRLFLLDKFDVAGAGACLKRYTDPSSFKVETVPDNLPSFEVQREKKARKTKKKGTRWRNGETPDSTTASHAKLHLLFMEERIENAYNDPARRVKLKKQPMHRSPFDSKSVKSCMEKFVESSSPVSKTIREVTVVPSSLKWTQNDSSEPDLDVVEVNTTNPVKDALQENGIDILSDHVLQGKHFMDNIEDFEPIVCGKTDEVSSTCHTAVDKELVVGREGDRESSVDGFHSDEMASEVENYVDDVAAIESELDISESMPTHNMTSFAKCEIYSDANEDLEIQTENFALQSEGNASDSGNSSVKRSSSLLSSDGESKMGGSTQFGNVGFSEVLPLPGSTIIDSGNLLHDQLPHSKEAFSIGSKGDTLYTGKYIEDNEIYDLREVSQTSSSADLESTSALLNAGSRSHMGSEQDETSSDYMSHATRLSGSDETREHLFYSPIPASDDVTIQSKGDNLAAKCISVNELEVGNLNVCSLDMKHSSDNLDLTSRSESRNGEPDTGDGAENRDKFLLRKESPQSSLPLEEQHKFSPHTGVDESANITFSSVLLPPDSDSVQASDVEEESGDTLIAPMVCLEVSNVSPEEQVHAKNHELLDEAVKEANLSDFDVQHKRGEVEISQTLIGENIGNLTQNKEAGGGELGASFHPDISFAVNVDNSIPDDLMLTIVNLEDTCAVANEPQFLIEEPKFLVEAEKVTLHEENLQEVNNEKEERSCKEATHDRDDADSLTCNFKAVDVVTVPVIPSHDDDSLLDDLVTQEVQAGVIGDSETSLANIGVVPQEKVNLYTAESPCWVKEVGSKVNEVEVAKDIDFVPAVDSDFIAHGNDGILIGFSGSSLYEQNKDGSFCDIGTTTTGSEQGEANHTLLMMENIVSSQNSLLVDPAAASDGLLKLLVDEPAIVPHPAGDATFRSQNLPPIEVQQMNILNQEIFLLPKSEAVLDYGSGMQDEVNYSKFQNSTGASHIIGHQDGDIQSVNSSNKGKHEGCSIKLLEDFSIRQPSLTESSHGSTSNTGLHKSILLPEIGEVRVSEMPPMPPLPPVKWRIGRTQSVPSTQERKSHTFGQGFSPVLKPSLDKENTQTGYPAFEAGAPPARSLSLSPMCPETENSAQIYPCALQVQSLDNYLVVHSTGMNVNPLQGSVWPEATLNKLPEKVSLTSDAKLMHESPLSQSAGGNISSEQHPQSPMVKPTLPVDQMLLETDTEFKYLQENVENVDEKDCSDLKKTRQEQEDPLNSHEETEESADPWALPSSNGGRLNGILIGNIPRPPKPLIDAVAAHDRSKLKKVAERVRPHIAPKQEERNSLLEQIRTKSFNLKPATVTRPSIQQGPQTNLKFAAILEKANAIRQAFAGSDEDDDPDSWSE</sequence>
<evidence type="ECO:0000256" key="3">
    <source>
        <dbReference type="ARBA" id="ARBA00022490"/>
    </source>
</evidence>
<feature type="region of interest" description="Disordered" evidence="7">
    <location>
        <begin position="654"/>
        <end position="673"/>
    </location>
</feature>